<dbReference type="InParanoid" id="A0A2G5F251"/>
<name>A0A2G5F251_AQUCA</name>
<feature type="signal peptide" evidence="6">
    <location>
        <begin position="1"/>
        <end position="29"/>
    </location>
</feature>
<keyword evidence="3 6" id="KW-0713">Self-incompatibility</keyword>
<evidence type="ECO:0000256" key="3">
    <source>
        <dbReference type="ARBA" id="ARBA00022471"/>
    </source>
</evidence>
<keyword evidence="5 6" id="KW-0732">Signal</keyword>
<evidence type="ECO:0000313" key="7">
    <source>
        <dbReference type="EMBL" id="PIA62074.1"/>
    </source>
</evidence>
<dbReference type="InterPro" id="IPR010264">
    <property type="entry name" value="Self-incomp_S1"/>
</dbReference>
<evidence type="ECO:0000256" key="1">
    <source>
        <dbReference type="ARBA" id="ARBA00004613"/>
    </source>
</evidence>
<evidence type="ECO:0000256" key="6">
    <source>
        <dbReference type="RuleBase" id="RU367044"/>
    </source>
</evidence>
<protein>
    <recommendedName>
        <fullName evidence="6">S-protein homolog</fullName>
    </recommendedName>
</protein>
<dbReference type="PANTHER" id="PTHR31232:SF18">
    <property type="entry name" value="S-PROTEIN HOMOLOG"/>
    <property type="match status" value="1"/>
</dbReference>
<organism evidence="7 8">
    <name type="scientific">Aquilegia coerulea</name>
    <name type="common">Rocky mountain columbine</name>
    <dbReference type="NCBI Taxonomy" id="218851"/>
    <lineage>
        <taxon>Eukaryota</taxon>
        <taxon>Viridiplantae</taxon>
        <taxon>Streptophyta</taxon>
        <taxon>Embryophyta</taxon>
        <taxon>Tracheophyta</taxon>
        <taxon>Spermatophyta</taxon>
        <taxon>Magnoliopsida</taxon>
        <taxon>Ranunculales</taxon>
        <taxon>Ranunculaceae</taxon>
        <taxon>Thalictroideae</taxon>
        <taxon>Aquilegia</taxon>
    </lineage>
</organism>
<dbReference type="GO" id="GO:0060320">
    <property type="term" value="P:rejection of self pollen"/>
    <property type="evidence" value="ECO:0007669"/>
    <property type="project" value="UniProtKB-KW"/>
</dbReference>
<reference evidence="7 8" key="1">
    <citation type="submission" date="2017-09" db="EMBL/GenBank/DDBJ databases">
        <title>WGS assembly of Aquilegia coerulea Goldsmith.</title>
        <authorList>
            <person name="Hodges S."/>
            <person name="Kramer E."/>
            <person name="Nordborg M."/>
            <person name="Tomkins J."/>
            <person name="Borevitz J."/>
            <person name="Derieg N."/>
            <person name="Yan J."/>
            <person name="Mihaltcheva S."/>
            <person name="Hayes R.D."/>
            <person name="Rokhsar D."/>
        </authorList>
    </citation>
    <scope>NUCLEOTIDE SEQUENCE [LARGE SCALE GENOMIC DNA]</scope>
    <source>
        <strain evidence="8">cv. Goldsmith</strain>
    </source>
</reference>
<evidence type="ECO:0000256" key="2">
    <source>
        <dbReference type="ARBA" id="ARBA00005581"/>
    </source>
</evidence>
<comment type="similarity">
    <text evidence="2 6">Belongs to the plant self-incompatibility (S1) protein family.</text>
</comment>
<dbReference type="Pfam" id="PF05938">
    <property type="entry name" value="Self-incomp_S1"/>
    <property type="match status" value="1"/>
</dbReference>
<dbReference type="AlphaFoldDB" id="A0A2G5F251"/>
<accession>A0A2G5F251</accession>
<dbReference type="GO" id="GO:0005576">
    <property type="term" value="C:extracellular region"/>
    <property type="evidence" value="ECO:0007669"/>
    <property type="project" value="UniProtKB-SubCell"/>
</dbReference>
<keyword evidence="4 6" id="KW-0964">Secreted</keyword>
<comment type="subcellular location">
    <subcellularLocation>
        <location evidence="1 6">Secreted</location>
    </subcellularLocation>
</comment>
<dbReference type="OrthoDB" id="1938697at2759"/>
<evidence type="ECO:0000313" key="8">
    <source>
        <dbReference type="Proteomes" id="UP000230069"/>
    </source>
</evidence>
<dbReference type="Proteomes" id="UP000230069">
    <property type="component" value="Unassembled WGS sequence"/>
</dbReference>
<sequence length="152" mass="17391">MVSSFNNLHGPLKLFLVLIALSGCSTISGKVHVFLRNDIRNNVMLNIHCHEGAHDFGPQTLAYKQQAEWSFGFTFIVYKKIWCSADWNDNNVMIKGNFEVYYDVTDFDCDGNCTRDARSDGVWGYDNHGQQPHMIYRWPRLAGKALGEKIKV</sequence>
<gene>
    <name evidence="7" type="ORF">AQUCO_00200217v1</name>
</gene>
<dbReference type="PANTHER" id="PTHR31232">
    <property type="match status" value="1"/>
</dbReference>
<evidence type="ECO:0000256" key="4">
    <source>
        <dbReference type="ARBA" id="ARBA00022525"/>
    </source>
</evidence>
<keyword evidence="8" id="KW-1185">Reference proteome</keyword>
<evidence type="ECO:0000256" key="5">
    <source>
        <dbReference type="ARBA" id="ARBA00022729"/>
    </source>
</evidence>
<feature type="chain" id="PRO_5025096170" description="S-protein homolog" evidence="6">
    <location>
        <begin position="30"/>
        <end position="152"/>
    </location>
</feature>
<dbReference type="EMBL" id="KZ305019">
    <property type="protein sequence ID" value="PIA62074.1"/>
    <property type="molecule type" value="Genomic_DNA"/>
</dbReference>
<proteinExistence type="inferred from homology"/>